<dbReference type="CDD" id="cd16329">
    <property type="entry name" value="LolA_like"/>
    <property type="match status" value="1"/>
</dbReference>
<protein>
    <recommendedName>
        <fullName evidence="4">Outer membrane lipoprotein-sorting protein</fullName>
    </recommendedName>
</protein>
<dbReference type="EMBL" id="FOYV01000001">
    <property type="protein sequence ID" value="SFR41882.1"/>
    <property type="molecule type" value="Genomic_DNA"/>
</dbReference>
<evidence type="ECO:0000256" key="1">
    <source>
        <dbReference type="SAM" id="MobiDB-lite"/>
    </source>
</evidence>
<keyword evidence="3" id="KW-1185">Reference proteome</keyword>
<evidence type="ECO:0000313" key="3">
    <source>
        <dbReference type="Proteomes" id="UP000199290"/>
    </source>
</evidence>
<reference evidence="3" key="1">
    <citation type="submission" date="2016-10" db="EMBL/GenBank/DDBJ databases">
        <authorList>
            <person name="Varghese N."/>
            <person name="Submissions S."/>
        </authorList>
    </citation>
    <scope>NUCLEOTIDE SEQUENCE [LARGE SCALE GENOMIC DNA]</scope>
    <source>
        <strain evidence="3">CGMCC 1.6294</strain>
    </source>
</reference>
<dbReference type="InterPro" id="IPR010752">
    <property type="entry name" value="DUF1329"/>
</dbReference>
<organism evidence="2 3">
    <name type="scientific">Marinobacter gudaonensis</name>
    <dbReference type="NCBI Taxonomy" id="375760"/>
    <lineage>
        <taxon>Bacteria</taxon>
        <taxon>Pseudomonadati</taxon>
        <taxon>Pseudomonadota</taxon>
        <taxon>Gammaproteobacteria</taxon>
        <taxon>Pseudomonadales</taxon>
        <taxon>Marinobacteraceae</taxon>
        <taxon>Marinobacter</taxon>
    </lineage>
</organism>
<gene>
    <name evidence="2" type="ORF">SAMN04488073_0871</name>
</gene>
<dbReference type="STRING" id="375760.SAMN04488073_0871"/>
<name>A0A1I6GI63_9GAMM</name>
<dbReference type="Pfam" id="PF07044">
    <property type="entry name" value="DUF1329"/>
    <property type="match status" value="1"/>
</dbReference>
<sequence>MVRSHVLAGVAVFCMGFSGQVLSKVAAAEAERLGGDLTPVGAERAGNDAGTIPDWTGGLAKPPKAWRPGQVEVDPYPEDDALFVITAGNLDLYRNKLTDGHIAMLENYGPEFFMPVYQTRRSAAFPEHVYDKFRENAVTAELLDNGNGVRDTIMTSPFPIPSNGLEAIWNHILRYRGEAISLRSASATPQRDGSFNPVVNDYDYFFAYSQKGAELAEIDNKIFYLKTDTVSPSALAGTITLVHETLDQVRSPRLAWRYDSGSRRLRRSPNLAYETDLPNSSSLRSVDQKDMYNGAPNQYDWELKGKREIYVPYNAYRLHSPEFRAEDVIRAGHINQELTRYELHRVWVVEAKRRTGISHIYDRRVFYIDEDSWQILASEEYDDQGNLWRVSEAHNISYYSEPVFWTTMEMTYDLKAGRYYIDGLDNGFPAYNFQPGFRGNEFTASAARRAARR</sequence>
<dbReference type="Proteomes" id="UP000199290">
    <property type="component" value="Unassembled WGS sequence"/>
</dbReference>
<proteinExistence type="predicted"/>
<feature type="region of interest" description="Disordered" evidence="1">
    <location>
        <begin position="39"/>
        <end position="61"/>
    </location>
</feature>
<dbReference type="Gene3D" id="2.50.20.10">
    <property type="entry name" value="Lipoprotein localisation LolA/LolB/LppX"/>
    <property type="match status" value="1"/>
</dbReference>
<evidence type="ECO:0000313" key="2">
    <source>
        <dbReference type="EMBL" id="SFR41882.1"/>
    </source>
</evidence>
<dbReference type="AlphaFoldDB" id="A0A1I6GI63"/>
<evidence type="ECO:0008006" key="4">
    <source>
        <dbReference type="Google" id="ProtNLM"/>
    </source>
</evidence>
<accession>A0A1I6GI63</accession>